<protein>
    <submittedName>
        <fullName evidence="1">Uncharacterized protein</fullName>
    </submittedName>
</protein>
<gene>
    <name evidence="1" type="ORF">CPB83DRAFT_853836</name>
</gene>
<dbReference type="EMBL" id="MU157850">
    <property type="protein sequence ID" value="KAF9528847.1"/>
    <property type="molecule type" value="Genomic_DNA"/>
</dbReference>
<dbReference type="AlphaFoldDB" id="A0A9P6EGW8"/>
<dbReference type="Proteomes" id="UP000807306">
    <property type="component" value="Unassembled WGS sequence"/>
</dbReference>
<proteinExistence type="predicted"/>
<keyword evidence="2" id="KW-1185">Reference proteome</keyword>
<evidence type="ECO:0000313" key="1">
    <source>
        <dbReference type="EMBL" id="KAF9528847.1"/>
    </source>
</evidence>
<reference evidence="1" key="1">
    <citation type="submission" date="2020-11" db="EMBL/GenBank/DDBJ databases">
        <authorList>
            <consortium name="DOE Joint Genome Institute"/>
            <person name="Ahrendt S."/>
            <person name="Riley R."/>
            <person name="Andreopoulos W."/>
            <person name="Labutti K."/>
            <person name="Pangilinan J."/>
            <person name="Ruiz-Duenas F.J."/>
            <person name="Barrasa J.M."/>
            <person name="Sanchez-Garcia M."/>
            <person name="Camarero S."/>
            <person name="Miyauchi S."/>
            <person name="Serrano A."/>
            <person name="Linde D."/>
            <person name="Babiker R."/>
            <person name="Drula E."/>
            <person name="Ayuso-Fernandez I."/>
            <person name="Pacheco R."/>
            <person name="Padilla G."/>
            <person name="Ferreira P."/>
            <person name="Barriuso J."/>
            <person name="Kellner H."/>
            <person name="Castanera R."/>
            <person name="Alfaro M."/>
            <person name="Ramirez L."/>
            <person name="Pisabarro A.G."/>
            <person name="Kuo A."/>
            <person name="Tritt A."/>
            <person name="Lipzen A."/>
            <person name="He G."/>
            <person name="Yan M."/>
            <person name="Ng V."/>
            <person name="Cullen D."/>
            <person name="Martin F."/>
            <person name="Rosso M.-N."/>
            <person name="Henrissat B."/>
            <person name="Hibbett D."/>
            <person name="Martinez A.T."/>
            <person name="Grigoriev I.V."/>
        </authorList>
    </citation>
    <scope>NUCLEOTIDE SEQUENCE</scope>
    <source>
        <strain evidence="1">CBS 506.95</strain>
    </source>
</reference>
<accession>A0A9P6EGW8</accession>
<organism evidence="1 2">
    <name type="scientific">Crepidotus variabilis</name>
    <dbReference type="NCBI Taxonomy" id="179855"/>
    <lineage>
        <taxon>Eukaryota</taxon>
        <taxon>Fungi</taxon>
        <taxon>Dikarya</taxon>
        <taxon>Basidiomycota</taxon>
        <taxon>Agaricomycotina</taxon>
        <taxon>Agaricomycetes</taxon>
        <taxon>Agaricomycetidae</taxon>
        <taxon>Agaricales</taxon>
        <taxon>Agaricineae</taxon>
        <taxon>Crepidotaceae</taxon>
        <taxon>Crepidotus</taxon>
    </lineage>
</organism>
<comment type="caution">
    <text evidence="1">The sequence shown here is derived from an EMBL/GenBank/DDBJ whole genome shotgun (WGS) entry which is preliminary data.</text>
</comment>
<name>A0A9P6EGW8_9AGAR</name>
<evidence type="ECO:0000313" key="2">
    <source>
        <dbReference type="Proteomes" id="UP000807306"/>
    </source>
</evidence>
<sequence length="65" mass="7192">MPLAVATTPHKWCESHTWIISGRQQGMLKEMHFLPGVSIRAAVCMATENPIPATRYTSTSQTFSS</sequence>